<dbReference type="SUPFAM" id="SSF53223">
    <property type="entry name" value="Aminoacid dehydrogenase-like, N-terminal domain"/>
    <property type="match status" value="1"/>
</dbReference>
<gene>
    <name evidence="8" type="ORF">TrRE_jg8939</name>
</gene>
<proteinExistence type="inferred from homology"/>
<evidence type="ECO:0000313" key="9">
    <source>
        <dbReference type="Proteomes" id="UP001165082"/>
    </source>
</evidence>
<dbReference type="SMART" id="SM00919">
    <property type="entry name" value="Malic_M"/>
    <property type="match status" value="1"/>
</dbReference>
<organism evidence="8 9">
    <name type="scientific">Triparma retinervis</name>
    <dbReference type="NCBI Taxonomy" id="2557542"/>
    <lineage>
        <taxon>Eukaryota</taxon>
        <taxon>Sar</taxon>
        <taxon>Stramenopiles</taxon>
        <taxon>Ochrophyta</taxon>
        <taxon>Bolidophyceae</taxon>
        <taxon>Parmales</taxon>
        <taxon>Triparmaceae</taxon>
        <taxon>Triparma</taxon>
    </lineage>
</organism>
<dbReference type="AlphaFoldDB" id="A0A9W6ZFF0"/>
<feature type="domain" description="Malic enzyme N-terminal" evidence="7">
    <location>
        <begin position="121"/>
        <end position="310"/>
    </location>
</feature>
<evidence type="ECO:0000256" key="3">
    <source>
        <dbReference type="ARBA" id="ARBA00022723"/>
    </source>
</evidence>
<dbReference type="Pfam" id="PF03949">
    <property type="entry name" value="Malic_M"/>
    <property type="match status" value="1"/>
</dbReference>
<dbReference type="OrthoDB" id="5365701at2759"/>
<dbReference type="InterPro" id="IPR037062">
    <property type="entry name" value="Malic_N_dom_sf"/>
</dbReference>
<dbReference type="InterPro" id="IPR012301">
    <property type="entry name" value="Malic_N_dom"/>
</dbReference>
<dbReference type="InterPro" id="IPR012302">
    <property type="entry name" value="Malic_NAD-bd"/>
</dbReference>
<evidence type="ECO:0000259" key="6">
    <source>
        <dbReference type="SMART" id="SM00919"/>
    </source>
</evidence>
<dbReference type="InterPro" id="IPR036291">
    <property type="entry name" value="NAD(P)-bd_dom_sf"/>
</dbReference>
<evidence type="ECO:0000256" key="1">
    <source>
        <dbReference type="ARBA" id="ARBA00001936"/>
    </source>
</evidence>
<dbReference type="Pfam" id="PF00390">
    <property type="entry name" value="malic"/>
    <property type="match status" value="1"/>
</dbReference>
<dbReference type="GO" id="GO:0004473">
    <property type="term" value="F:malate dehydrogenase (decarboxylating) (NADP+) activity"/>
    <property type="evidence" value="ECO:0007669"/>
    <property type="project" value="TreeGrafter"/>
</dbReference>
<evidence type="ECO:0000256" key="2">
    <source>
        <dbReference type="ARBA" id="ARBA00008785"/>
    </source>
</evidence>
<dbReference type="PROSITE" id="PS00331">
    <property type="entry name" value="MALIC_ENZYMES"/>
    <property type="match status" value="1"/>
</dbReference>
<protein>
    <recommendedName>
        <fullName evidence="4">Malic enzyme</fullName>
    </recommendedName>
</protein>
<dbReference type="GO" id="GO:0006108">
    <property type="term" value="P:malate metabolic process"/>
    <property type="evidence" value="ECO:0007669"/>
    <property type="project" value="TreeGrafter"/>
</dbReference>
<keyword evidence="5" id="KW-0732">Signal</keyword>
<comment type="similarity">
    <text evidence="2 4">Belongs to the malic enzymes family.</text>
</comment>
<feature type="domain" description="Malic enzyme NAD-binding" evidence="6">
    <location>
        <begin position="320"/>
        <end position="542"/>
    </location>
</feature>
<keyword evidence="3 4" id="KW-0479">Metal-binding</keyword>
<dbReference type="PRINTS" id="PR00072">
    <property type="entry name" value="MALOXRDTASE"/>
</dbReference>
<dbReference type="Gene3D" id="3.40.50.720">
    <property type="entry name" value="NAD(P)-binding Rossmann-like Domain"/>
    <property type="match status" value="1"/>
</dbReference>
<evidence type="ECO:0000256" key="5">
    <source>
        <dbReference type="SAM" id="SignalP"/>
    </source>
</evidence>
<dbReference type="Proteomes" id="UP001165082">
    <property type="component" value="Unassembled WGS sequence"/>
</dbReference>
<evidence type="ECO:0000256" key="4">
    <source>
        <dbReference type="RuleBase" id="RU003426"/>
    </source>
</evidence>
<dbReference type="PANTHER" id="PTHR23406">
    <property type="entry name" value="MALIC ENZYME-RELATED"/>
    <property type="match status" value="1"/>
</dbReference>
<evidence type="ECO:0000259" key="7">
    <source>
        <dbReference type="SMART" id="SM01274"/>
    </source>
</evidence>
<sequence>MKVTAFALLSLLTGSSGFAFSSSQSSPFLRNGPCAPAITSGTSTLAYIDNGFGSPSSPLSHPSRAKGMVPKGYVGPDVQVEAAWQRVKGLLDAIAAAKESGNEELQASLSLTVYSHLQTLSSLSPSTFYSLLLSHLPVLMPFVYTPVVGAACKDWYGAIGHTGLSTGVYIDGFSSTRSSMVSVLSTYKEAHPEVEAIVVTDGERILGLGDLGVHGMGIPVGKLHLYTACGGIDPAKCLPVTMDLGCNVDAIREAPGYMGTRRGRDLSADEFDAVMEDFMEAAMEVFGRNTLIQFEDFGNKNAFRLLENWKDRSTSFNDDIQGTASVVVGGLLASLGLTEGIDRLADHTFLFLGAGEAGVGIAELLAYAIRQETGCTALESRANINLVDSKGLVTSARDNLQHHKLPFAHDRESAPASFEESVKLLNPTAIIGVSATPDTFTAPILSHMCGTTPNPVVFALSNPTSQAECTASQAYAWTGGACVFASGSPFDPVSVNGSLKVPGQGNNAYVFPGIGLGAIAGGARSVTAKDMYTAAVALAGERG</sequence>
<dbReference type="EMBL" id="BRXZ01000666">
    <property type="protein sequence ID" value="GMH50317.1"/>
    <property type="molecule type" value="Genomic_DNA"/>
</dbReference>
<feature type="chain" id="PRO_5040985040" description="Malic enzyme" evidence="5">
    <location>
        <begin position="18"/>
        <end position="543"/>
    </location>
</feature>
<dbReference type="NCBIfam" id="NF010052">
    <property type="entry name" value="PRK13529.1"/>
    <property type="match status" value="1"/>
</dbReference>
<dbReference type="InterPro" id="IPR001891">
    <property type="entry name" value="Malic_OxRdtase"/>
</dbReference>
<accession>A0A9W6ZFF0</accession>
<comment type="cofactor">
    <cofactor evidence="1">
        <name>Mn(2+)</name>
        <dbReference type="ChEBI" id="CHEBI:29035"/>
    </cofactor>
</comment>
<dbReference type="InterPro" id="IPR046346">
    <property type="entry name" value="Aminoacid_DH-like_N_sf"/>
</dbReference>
<dbReference type="SUPFAM" id="SSF51735">
    <property type="entry name" value="NAD(P)-binding Rossmann-fold domains"/>
    <property type="match status" value="1"/>
</dbReference>
<name>A0A9W6ZFF0_9STRA</name>
<dbReference type="InterPro" id="IPR015884">
    <property type="entry name" value="Malic_enzyme_CS"/>
</dbReference>
<dbReference type="GO" id="GO:0051287">
    <property type="term" value="F:NAD binding"/>
    <property type="evidence" value="ECO:0007669"/>
    <property type="project" value="InterPro"/>
</dbReference>
<comment type="caution">
    <text evidence="8">The sequence shown here is derived from an EMBL/GenBank/DDBJ whole genome shotgun (WGS) entry which is preliminary data.</text>
</comment>
<keyword evidence="4" id="KW-0560">Oxidoreductase</keyword>
<evidence type="ECO:0000313" key="8">
    <source>
        <dbReference type="EMBL" id="GMH50317.1"/>
    </source>
</evidence>
<reference evidence="8" key="1">
    <citation type="submission" date="2022-07" db="EMBL/GenBank/DDBJ databases">
        <title>Genome analysis of Parmales, a sister group of diatoms, reveals the evolutionary specialization of diatoms from phago-mixotrophs to photoautotrophs.</title>
        <authorList>
            <person name="Ban H."/>
            <person name="Sato S."/>
            <person name="Yoshikawa S."/>
            <person name="Kazumasa Y."/>
            <person name="Nakamura Y."/>
            <person name="Ichinomiya M."/>
            <person name="Saitoh K."/>
            <person name="Sato N."/>
            <person name="Blanc-Mathieu R."/>
            <person name="Endo H."/>
            <person name="Kuwata A."/>
            <person name="Ogata H."/>
        </authorList>
    </citation>
    <scope>NUCLEOTIDE SEQUENCE</scope>
</reference>
<dbReference type="PANTHER" id="PTHR23406:SF90">
    <property type="entry name" value="MALIC ENZYME-RELATED"/>
    <property type="match status" value="1"/>
</dbReference>
<dbReference type="SMART" id="SM01274">
    <property type="entry name" value="malic"/>
    <property type="match status" value="1"/>
</dbReference>
<dbReference type="Gene3D" id="3.40.50.10380">
    <property type="entry name" value="Malic enzyme, N-terminal domain"/>
    <property type="match status" value="1"/>
</dbReference>
<dbReference type="GO" id="GO:0046872">
    <property type="term" value="F:metal ion binding"/>
    <property type="evidence" value="ECO:0007669"/>
    <property type="project" value="UniProtKB-KW"/>
</dbReference>
<keyword evidence="9" id="KW-1185">Reference proteome</keyword>
<feature type="signal peptide" evidence="5">
    <location>
        <begin position="1"/>
        <end position="17"/>
    </location>
</feature>